<dbReference type="EMBL" id="JQCF01000005">
    <property type="protein sequence ID" value="KRO00117.1"/>
    <property type="molecule type" value="Genomic_DNA"/>
</dbReference>
<evidence type="ECO:0000256" key="1">
    <source>
        <dbReference type="SAM" id="MobiDB-lite"/>
    </source>
</evidence>
<keyword evidence="3" id="KW-1185">Reference proteome</keyword>
<gene>
    <name evidence="2" type="ORF">IV57_GL002133</name>
</gene>
<evidence type="ECO:0000313" key="2">
    <source>
        <dbReference type="EMBL" id="KRO00117.1"/>
    </source>
</evidence>
<sequence>MKEFAGKINDGTYTMPLKVSFHLVTGTGNDDATVTPPSLDSVTPDLRDFSFHFYLSKININKNNVNVATGSNFSRLTDATNDSKNGLSVTDNYSNENNNKSAIAREPIYGESLYKESSLQKAFSDASAADFDPKSTNGDATDVIGNGKIVKAGTYYQAVTYKMDDGEDTAIQNIVGVKKDDLTHGYLDPYETFINGDDDANKVAMYKDTDTTPNANTQYVLNRNPGLGTITVFRKINVPGKITDSLNTPSVTVGTTTKDSALNKTDGISLIDQDKDNLIDDPSKIVLDDTYYDSSTDPKTILDGTATPSISPDGKFTKAGQYYRKVTIPLKSGISGNDYKFNGDYQLSTDGASVTFLQKVIVQPKANSGSGSHSGSNSGSGSNNNNNGHNWTTEDIKGIVTTKKDQPYYSLNNTEDKTVSDRALAENTAWLTDRSRTDQNGNKQYRVSTSEWIDAKYVNFNEMPDSLSDVQSSIGILYADKTKEYYRLYNKDDQLVPDRALGKGTYWKVDQTAHDADGKEYYRVSTNEWVKQVDGIHYPVSLGEVE</sequence>
<reference evidence="2 3" key="1">
    <citation type="journal article" date="2015" name="Genome Announc.">
        <title>Expanding the biotechnology potential of lactobacilli through comparative genomics of 213 strains and associated genera.</title>
        <authorList>
            <person name="Sun Z."/>
            <person name="Harris H.M."/>
            <person name="McCann A."/>
            <person name="Guo C."/>
            <person name="Argimon S."/>
            <person name="Zhang W."/>
            <person name="Yang X."/>
            <person name="Jeffery I.B."/>
            <person name="Cooney J.C."/>
            <person name="Kagawa T.F."/>
            <person name="Liu W."/>
            <person name="Song Y."/>
            <person name="Salvetti E."/>
            <person name="Wrobel A."/>
            <person name="Rasinkangas P."/>
            <person name="Parkhill J."/>
            <person name="Rea M.C."/>
            <person name="O'Sullivan O."/>
            <person name="Ritari J."/>
            <person name="Douillard F.P."/>
            <person name="Paul Ross R."/>
            <person name="Yang R."/>
            <person name="Briner A.E."/>
            <person name="Felis G.E."/>
            <person name="de Vos W.M."/>
            <person name="Barrangou R."/>
            <person name="Klaenhammer T.R."/>
            <person name="Caufield P.W."/>
            <person name="Cui Y."/>
            <person name="Zhang H."/>
            <person name="O'Toole P.W."/>
        </authorList>
    </citation>
    <scope>NUCLEOTIDE SEQUENCE [LARGE SCALE GENOMIC DNA]</scope>
    <source>
        <strain evidence="2 3">DSM 24716</strain>
    </source>
</reference>
<dbReference type="STRING" id="993692.IV57_GL002133"/>
<accession>A0A0R2LDR1</accession>
<feature type="region of interest" description="Disordered" evidence="1">
    <location>
        <begin position="365"/>
        <end position="393"/>
    </location>
</feature>
<dbReference type="AlphaFoldDB" id="A0A0R2LDR1"/>
<organism evidence="2 3">
    <name type="scientific">Companilactobacillus kimchiensis</name>
    <dbReference type="NCBI Taxonomy" id="993692"/>
    <lineage>
        <taxon>Bacteria</taxon>
        <taxon>Bacillati</taxon>
        <taxon>Bacillota</taxon>
        <taxon>Bacilli</taxon>
        <taxon>Lactobacillales</taxon>
        <taxon>Lactobacillaceae</taxon>
        <taxon>Companilactobacillus</taxon>
    </lineage>
</organism>
<name>A0A0R2LDR1_9LACO</name>
<dbReference type="PATRIC" id="fig|993692.3.peg.2165"/>
<dbReference type="Proteomes" id="UP000051006">
    <property type="component" value="Unassembled WGS sequence"/>
</dbReference>
<comment type="caution">
    <text evidence="2">The sequence shown here is derived from an EMBL/GenBank/DDBJ whole genome shotgun (WGS) entry which is preliminary data.</text>
</comment>
<evidence type="ECO:0000313" key="3">
    <source>
        <dbReference type="Proteomes" id="UP000051006"/>
    </source>
</evidence>
<protein>
    <submittedName>
        <fullName evidence="2">Uncharacterized protein</fullName>
    </submittedName>
</protein>
<feature type="compositionally biased region" description="Low complexity" evidence="1">
    <location>
        <begin position="367"/>
        <end position="390"/>
    </location>
</feature>
<proteinExistence type="predicted"/>